<evidence type="ECO:0000256" key="3">
    <source>
        <dbReference type="ARBA" id="ARBA00022475"/>
    </source>
</evidence>
<reference evidence="9 10" key="1">
    <citation type="submission" date="2022-04" db="EMBL/GenBank/DDBJ databases">
        <title>Hymenobacter sp. isolated from the air.</title>
        <authorList>
            <person name="Won M."/>
            <person name="Lee C.-M."/>
            <person name="Woen H.-Y."/>
            <person name="Kwon S.-W."/>
        </authorList>
    </citation>
    <scope>NUCLEOTIDE SEQUENCE [LARGE SCALE GENOMIC DNA]</scope>
    <source>
        <strain evidence="10">5413 J-13</strain>
    </source>
</reference>
<feature type="transmembrane region" description="Helical" evidence="7">
    <location>
        <begin position="27"/>
        <end position="46"/>
    </location>
</feature>
<dbReference type="AlphaFoldDB" id="A0A8T9T424"/>
<keyword evidence="10" id="KW-1185">Reference proteome</keyword>
<evidence type="ECO:0000256" key="5">
    <source>
        <dbReference type="ARBA" id="ARBA00022989"/>
    </source>
</evidence>
<dbReference type="PANTHER" id="PTHR34582">
    <property type="entry name" value="UPF0702 TRANSMEMBRANE PROTEIN YCAP"/>
    <property type="match status" value="1"/>
</dbReference>
<evidence type="ECO:0000256" key="2">
    <source>
        <dbReference type="ARBA" id="ARBA00006448"/>
    </source>
</evidence>
<dbReference type="GO" id="GO:0005886">
    <property type="term" value="C:plasma membrane"/>
    <property type="evidence" value="ECO:0007669"/>
    <property type="project" value="UniProtKB-SubCell"/>
</dbReference>
<keyword evidence="6 7" id="KW-0472">Membrane</keyword>
<accession>A0A8T9T424</accession>
<gene>
    <name evidence="9" type="ORF">MUN82_09780</name>
</gene>
<evidence type="ECO:0000256" key="6">
    <source>
        <dbReference type="ARBA" id="ARBA00023136"/>
    </source>
</evidence>
<comment type="similarity">
    <text evidence="2">Belongs to the UPF0702 family.</text>
</comment>
<dbReference type="EMBL" id="CP095053">
    <property type="protein sequence ID" value="UOR07370.1"/>
    <property type="molecule type" value="Genomic_DNA"/>
</dbReference>
<proteinExistence type="inferred from homology"/>
<dbReference type="Proteomes" id="UP000829925">
    <property type="component" value="Chromosome"/>
</dbReference>
<dbReference type="InterPro" id="IPR023090">
    <property type="entry name" value="UPF0702_alpha/beta_dom_sf"/>
</dbReference>
<name>A0A8T9T424_9BACT</name>
<evidence type="ECO:0000313" key="9">
    <source>
        <dbReference type="EMBL" id="UOR07370.1"/>
    </source>
</evidence>
<keyword evidence="4 7" id="KW-0812">Transmembrane</keyword>
<evidence type="ECO:0000256" key="4">
    <source>
        <dbReference type="ARBA" id="ARBA00022692"/>
    </source>
</evidence>
<feature type="transmembrane region" description="Helical" evidence="7">
    <location>
        <begin position="80"/>
        <end position="98"/>
    </location>
</feature>
<evidence type="ECO:0000256" key="7">
    <source>
        <dbReference type="SAM" id="Phobius"/>
    </source>
</evidence>
<dbReference type="PANTHER" id="PTHR34582:SF6">
    <property type="entry name" value="UPF0702 TRANSMEMBRANE PROTEIN YCAP"/>
    <property type="match status" value="1"/>
</dbReference>
<dbReference type="Gene3D" id="3.30.240.20">
    <property type="entry name" value="bsu07140 like domains"/>
    <property type="match status" value="1"/>
</dbReference>
<keyword evidence="3" id="KW-1003">Cell membrane</keyword>
<evidence type="ECO:0000313" key="10">
    <source>
        <dbReference type="Proteomes" id="UP000829925"/>
    </source>
</evidence>
<feature type="transmembrane region" description="Helical" evidence="7">
    <location>
        <begin position="58"/>
        <end position="74"/>
    </location>
</feature>
<sequence>MKPEDIHLTDWLRILFGEVPPSFFLEAILRIVFIYLLLVLAMRLMGNRMGSILTRNEMIALVSLAGANGVALMAPDRGLLPVVVAVAIIVGYQQVVAWQAARHEKLETFVLDDFAILVKEGELQLDKLEESVMSREQLLARLRNESIDNLGNVQRVYQEANGGFSFVKFSEPRPGLSILPLRDEQFRQEQPKAPGKYACASCARVVSSDVAPTTACVRCKHTEWQPAVIS</sequence>
<comment type="subcellular location">
    <subcellularLocation>
        <location evidence="1">Cell membrane</location>
        <topology evidence="1">Multi-pass membrane protein</topology>
    </subcellularLocation>
</comment>
<organism evidence="9 10">
    <name type="scientific">Hymenobacter aerilatus</name>
    <dbReference type="NCBI Taxonomy" id="2932251"/>
    <lineage>
        <taxon>Bacteria</taxon>
        <taxon>Pseudomonadati</taxon>
        <taxon>Bacteroidota</taxon>
        <taxon>Cytophagia</taxon>
        <taxon>Cytophagales</taxon>
        <taxon>Hymenobacteraceae</taxon>
        <taxon>Hymenobacter</taxon>
    </lineage>
</organism>
<evidence type="ECO:0000256" key="1">
    <source>
        <dbReference type="ARBA" id="ARBA00004651"/>
    </source>
</evidence>
<keyword evidence="5 7" id="KW-1133">Transmembrane helix</keyword>
<protein>
    <submittedName>
        <fullName evidence="9">DUF421 domain-containing protein</fullName>
    </submittedName>
</protein>
<feature type="domain" description="YetF C-terminal" evidence="8">
    <location>
        <begin position="103"/>
        <end position="188"/>
    </location>
</feature>
<evidence type="ECO:0000259" key="8">
    <source>
        <dbReference type="Pfam" id="PF04239"/>
    </source>
</evidence>
<dbReference type="KEGG" id="haei:MUN82_09780"/>
<dbReference type="Pfam" id="PF04239">
    <property type="entry name" value="DUF421"/>
    <property type="match status" value="1"/>
</dbReference>
<dbReference type="RefSeq" id="WP_245097063.1">
    <property type="nucleotide sequence ID" value="NZ_CP095053.1"/>
</dbReference>
<dbReference type="InterPro" id="IPR007353">
    <property type="entry name" value="DUF421"/>
</dbReference>